<dbReference type="SMART" id="SM01100">
    <property type="entry name" value="CRAL_TRIO_N"/>
    <property type="match status" value="1"/>
</dbReference>
<dbReference type="SUPFAM" id="SSF52087">
    <property type="entry name" value="CRAL/TRIO domain"/>
    <property type="match status" value="1"/>
</dbReference>
<dbReference type="CDD" id="cd00170">
    <property type="entry name" value="SEC14"/>
    <property type="match status" value="1"/>
</dbReference>
<dbReference type="AlphaFoldDB" id="A0A1J1HF62"/>
<dbReference type="OrthoDB" id="6682367at2759"/>
<proteinExistence type="predicted"/>
<dbReference type="InterPro" id="IPR036273">
    <property type="entry name" value="CRAL/TRIO_N_dom_sf"/>
</dbReference>
<dbReference type="InterPro" id="IPR036865">
    <property type="entry name" value="CRAL-TRIO_dom_sf"/>
</dbReference>
<dbReference type="Gene3D" id="1.10.8.20">
    <property type="entry name" value="N-terminal domain of phosphatidylinositol transfer protein sec14p"/>
    <property type="match status" value="1"/>
</dbReference>
<dbReference type="InterPro" id="IPR001251">
    <property type="entry name" value="CRAL-TRIO_dom"/>
</dbReference>
<feature type="domain" description="CRAL-TRIO" evidence="1">
    <location>
        <begin position="91"/>
        <end position="253"/>
    </location>
</feature>
<evidence type="ECO:0000259" key="1">
    <source>
        <dbReference type="PROSITE" id="PS50191"/>
    </source>
</evidence>
<dbReference type="Proteomes" id="UP000183832">
    <property type="component" value="Unassembled WGS sequence"/>
</dbReference>
<dbReference type="PANTHER" id="PTHR10174:SF216">
    <property type="entry name" value="CRAL-TRIO DOMAIN-CONTAINING PROTEIN-RELATED"/>
    <property type="match status" value="1"/>
</dbReference>
<dbReference type="GO" id="GO:0016020">
    <property type="term" value="C:membrane"/>
    <property type="evidence" value="ECO:0007669"/>
    <property type="project" value="TreeGrafter"/>
</dbReference>
<dbReference type="EMBL" id="CVRI01000002">
    <property type="protein sequence ID" value="CRK86624.1"/>
    <property type="molecule type" value="Genomic_DNA"/>
</dbReference>
<evidence type="ECO:0000313" key="3">
    <source>
        <dbReference type="Proteomes" id="UP000183832"/>
    </source>
</evidence>
<dbReference type="SMART" id="SM00516">
    <property type="entry name" value="SEC14"/>
    <property type="match status" value="1"/>
</dbReference>
<dbReference type="PROSITE" id="PS50191">
    <property type="entry name" value="CRAL_TRIO"/>
    <property type="match status" value="1"/>
</dbReference>
<name>A0A1J1HF62_9DIPT</name>
<reference evidence="2 3" key="1">
    <citation type="submission" date="2015-04" db="EMBL/GenBank/DDBJ databases">
        <authorList>
            <person name="Syromyatnikov M.Y."/>
            <person name="Popov V.N."/>
        </authorList>
    </citation>
    <scope>NUCLEOTIDE SEQUENCE [LARGE SCALE GENOMIC DNA]</scope>
</reference>
<keyword evidence="3" id="KW-1185">Reference proteome</keyword>
<dbReference type="Pfam" id="PF00650">
    <property type="entry name" value="CRAL_TRIO"/>
    <property type="match status" value="1"/>
</dbReference>
<dbReference type="STRING" id="568069.A0A1J1HF62"/>
<accession>A0A1J1HF62</accession>
<dbReference type="GO" id="GO:1902936">
    <property type="term" value="F:phosphatidylinositol bisphosphate binding"/>
    <property type="evidence" value="ECO:0007669"/>
    <property type="project" value="TreeGrafter"/>
</dbReference>
<sequence length="253" mass="29335">MPDIRTLPIELAKIAKEELNETPGRIQDDIESLRNWISQSPHLKSRTDDQFLIAFLRGCKYSLEKAKQKLDLFYTVRTHAPELIKNRDPMNDHVLGMIRLGSVFGIPLPITDRPESPRIILVRPGIFDPHLYTIQDAMRVTTMMLDYMLNEDDNFVIAGQIGILDLTGVTVQHFFQFNPTFIKKMTILTQDAAPGRQKGLHWINTPRGFEQVFNIFTSFMNEKNRSRLFVHSNLESLYKHVPKRLLPKEYGEQ</sequence>
<organism evidence="2 3">
    <name type="scientific">Clunio marinus</name>
    <dbReference type="NCBI Taxonomy" id="568069"/>
    <lineage>
        <taxon>Eukaryota</taxon>
        <taxon>Metazoa</taxon>
        <taxon>Ecdysozoa</taxon>
        <taxon>Arthropoda</taxon>
        <taxon>Hexapoda</taxon>
        <taxon>Insecta</taxon>
        <taxon>Pterygota</taxon>
        <taxon>Neoptera</taxon>
        <taxon>Endopterygota</taxon>
        <taxon>Diptera</taxon>
        <taxon>Nematocera</taxon>
        <taxon>Chironomoidea</taxon>
        <taxon>Chironomidae</taxon>
        <taxon>Clunio</taxon>
    </lineage>
</organism>
<dbReference type="PANTHER" id="PTHR10174">
    <property type="entry name" value="ALPHA-TOCOPHEROL TRANSFER PROTEIN-RELATED"/>
    <property type="match status" value="1"/>
</dbReference>
<dbReference type="PRINTS" id="PR00180">
    <property type="entry name" value="CRETINALDHBP"/>
</dbReference>
<dbReference type="InterPro" id="IPR011074">
    <property type="entry name" value="CRAL/TRIO_N_dom"/>
</dbReference>
<gene>
    <name evidence="2" type="ORF">CLUMA_CG000461</name>
</gene>
<evidence type="ECO:0000313" key="2">
    <source>
        <dbReference type="EMBL" id="CRK86624.1"/>
    </source>
</evidence>
<dbReference type="SUPFAM" id="SSF46938">
    <property type="entry name" value="CRAL/TRIO N-terminal domain"/>
    <property type="match status" value="1"/>
</dbReference>
<protein>
    <submittedName>
        <fullName evidence="2">CLUMA_CG000461, isoform A</fullName>
    </submittedName>
</protein>
<dbReference type="Gene3D" id="3.40.525.10">
    <property type="entry name" value="CRAL-TRIO lipid binding domain"/>
    <property type="match status" value="1"/>
</dbReference>